<organism evidence="1 2">
    <name type="scientific">Chaetoceros tenuissimus</name>
    <dbReference type="NCBI Taxonomy" id="426638"/>
    <lineage>
        <taxon>Eukaryota</taxon>
        <taxon>Sar</taxon>
        <taxon>Stramenopiles</taxon>
        <taxon>Ochrophyta</taxon>
        <taxon>Bacillariophyta</taxon>
        <taxon>Coscinodiscophyceae</taxon>
        <taxon>Chaetocerotophycidae</taxon>
        <taxon>Chaetocerotales</taxon>
        <taxon>Chaetocerotaceae</taxon>
        <taxon>Chaetoceros</taxon>
    </lineage>
</organism>
<sequence>MRVARARPMTIAICHSFLSKNAFAFQQPHILKFPSTYKYSSTTRLHLKLTPEEIAASLGPDRTIASKCFTWDQLQDIVHNGDPTMHSRSMQVQEQYVLHAREITQSWRSMNDYILYSKFGMDKMEIDVNGERKFVSCPSLEECKAEQRVEKRLLFNEYPYFVCEGIEHWCLWKLGGQVTQKEVDAAIGDLEQRMEKDGHGALKDVLTWVNPPHLQSIPDIDHAHLLCLRDSQ</sequence>
<name>A0AAD3CE88_9STRA</name>
<dbReference type="GO" id="GO:0006044">
    <property type="term" value="P:N-acetylglucosamine metabolic process"/>
    <property type="evidence" value="ECO:0007669"/>
    <property type="project" value="TreeGrafter"/>
</dbReference>
<dbReference type="Pfam" id="PF12239">
    <property type="entry name" value="DUF3605"/>
    <property type="match status" value="1"/>
</dbReference>
<proteinExistence type="predicted"/>
<dbReference type="InterPro" id="IPR022036">
    <property type="entry name" value="DUF3605"/>
</dbReference>
<accession>A0AAD3CE88</accession>
<dbReference type="Proteomes" id="UP001054902">
    <property type="component" value="Unassembled WGS sequence"/>
</dbReference>
<dbReference type="AlphaFoldDB" id="A0AAD3CE88"/>
<dbReference type="PANTHER" id="PTHR35020">
    <property type="entry name" value="N-ACETYLGLUCOSAMINE-INDUCED PROTEIN 1"/>
    <property type="match status" value="1"/>
</dbReference>
<comment type="caution">
    <text evidence="1">The sequence shown here is derived from an EMBL/GenBank/DDBJ whole genome shotgun (WGS) entry which is preliminary data.</text>
</comment>
<protein>
    <submittedName>
        <fullName evidence="1">Uncharacterized protein</fullName>
    </submittedName>
</protein>
<keyword evidence="2" id="KW-1185">Reference proteome</keyword>
<dbReference type="EMBL" id="BLLK01000019">
    <property type="protein sequence ID" value="GFH44008.1"/>
    <property type="molecule type" value="Genomic_DNA"/>
</dbReference>
<evidence type="ECO:0000313" key="2">
    <source>
        <dbReference type="Proteomes" id="UP001054902"/>
    </source>
</evidence>
<dbReference type="PANTHER" id="PTHR35020:SF2">
    <property type="entry name" value="N-ACETYLGLUCOSAMINE-INDUCED PROTEIN 1"/>
    <property type="match status" value="1"/>
</dbReference>
<gene>
    <name evidence="1" type="ORF">CTEN210_00482</name>
</gene>
<dbReference type="GO" id="GO:0005737">
    <property type="term" value="C:cytoplasm"/>
    <property type="evidence" value="ECO:0007669"/>
    <property type="project" value="TreeGrafter"/>
</dbReference>
<evidence type="ECO:0000313" key="1">
    <source>
        <dbReference type="EMBL" id="GFH44008.1"/>
    </source>
</evidence>
<reference evidence="1 2" key="1">
    <citation type="journal article" date="2021" name="Sci. Rep.">
        <title>The genome of the diatom Chaetoceros tenuissimus carries an ancient integrated fragment of an extant virus.</title>
        <authorList>
            <person name="Hongo Y."/>
            <person name="Kimura K."/>
            <person name="Takaki Y."/>
            <person name="Yoshida Y."/>
            <person name="Baba S."/>
            <person name="Kobayashi G."/>
            <person name="Nagasaki K."/>
            <person name="Hano T."/>
            <person name="Tomaru Y."/>
        </authorList>
    </citation>
    <scope>NUCLEOTIDE SEQUENCE [LARGE SCALE GENOMIC DNA]</scope>
    <source>
        <strain evidence="1 2">NIES-3715</strain>
    </source>
</reference>